<proteinExistence type="predicted"/>
<organism evidence="3 4">
    <name type="scientific">Archangium gephyra</name>
    <dbReference type="NCBI Taxonomy" id="48"/>
    <lineage>
        <taxon>Bacteria</taxon>
        <taxon>Pseudomonadati</taxon>
        <taxon>Myxococcota</taxon>
        <taxon>Myxococcia</taxon>
        <taxon>Myxococcales</taxon>
        <taxon>Cystobacterineae</taxon>
        <taxon>Archangiaceae</taxon>
        <taxon>Archangium</taxon>
    </lineage>
</organism>
<feature type="compositionally biased region" description="Low complexity" evidence="2">
    <location>
        <begin position="504"/>
        <end position="518"/>
    </location>
</feature>
<dbReference type="Gene3D" id="1.25.40.10">
    <property type="entry name" value="Tetratricopeptide repeat domain"/>
    <property type="match status" value="1"/>
</dbReference>
<evidence type="ECO:0000313" key="3">
    <source>
        <dbReference type="EMBL" id="PZR05796.1"/>
    </source>
</evidence>
<accession>A0A2W5T1J5</accession>
<feature type="repeat" description="TPR" evidence="1">
    <location>
        <begin position="50"/>
        <end position="83"/>
    </location>
</feature>
<dbReference type="PANTHER" id="PTHR12558:SF13">
    <property type="entry name" value="CELL DIVISION CYCLE PROTEIN 27 HOMOLOG"/>
    <property type="match status" value="1"/>
</dbReference>
<dbReference type="InterPro" id="IPR016031">
    <property type="entry name" value="Trp_RNA-bd_attenuator-like_dom"/>
</dbReference>
<sequence length="858" mass="90174">MPTSTRGRDPAREEEFLGALYKGGELLASGNVIEAREHLEKAHGLEPKNEKAQNLLGLTYFKLGLYDQASEVYEKLVNENPTDATLRVNLGLVYLKTNALERCIHEFETATDLEPTHKKAHNYLGLALAQQGSYVKARDHFELAGSDQMAEKMARAIAAQSTPSGQHGAVAKQAPKTVVLGAEEERPAPPVAAVPEPHDDTIEVMSDEELPSDVYVVPEDVAAAAPPPEAANLNGDWGAQFDGGEGASPVEEMRFAEDEGPSSSEELPVLEAEVEVVDTAAAELPAPMPSTPTPAWLTMEAAEASRVDSQTEWVTESVADVPPPGTESVPAEVVEGIAAGVSSEEVPVSQGWEQSYADASGEHEPAAMVEPLPSTPDDWASAHVPVEPIAQTVEPLPTEPDDSSWATAQAVAAPLPEVQSGVQAAADDSWASAPVEVVETPAVAASDSSWGTTPADVVEPAASTPDESSWATAPVDVVEPAANTPDDSSWATAPVDVVEPAANAPDESSWASDAESAPVGEPLATTPDDASWATAPVAEPLATTPDDASWATSPAAQQETPITDDALLGNQSADAAWGAPSDTQWATEQIQGVPTPLPQPDPTMEAAPPIESMPEPSAPLPITVEEPAAAPEYVAAPAGYTPMAPQRLVDLGAAGAWVHDASSGPFHLSSDGLAVTISGEMLLRTHGLVAVVGSVQVAPEQRRRRGRSTQEPFGSGNEQLQRVTGHGIIYLEPGRAKFHAVDLTDHNGVKVDDDGAYIREEYVFAFEEPISFENGRLTSDAQIIELVHLKGTGRVLLQLDGSLRAMPIPVAAPLVVPLHRVVGWFGRVTPRITGFGGRSALELTGEGYALLGAPPERS</sequence>
<feature type="repeat" description="TPR" evidence="1">
    <location>
        <begin position="84"/>
        <end position="117"/>
    </location>
</feature>
<gene>
    <name evidence="3" type="ORF">DI536_31595</name>
</gene>
<dbReference type="SUPFAM" id="SSF48452">
    <property type="entry name" value="TPR-like"/>
    <property type="match status" value="1"/>
</dbReference>
<evidence type="ECO:0000256" key="1">
    <source>
        <dbReference type="PROSITE-ProRule" id="PRU00339"/>
    </source>
</evidence>
<keyword evidence="1" id="KW-0802">TPR repeat</keyword>
<feature type="region of interest" description="Disordered" evidence="2">
    <location>
        <begin position="502"/>
        <end position="530"/>
    </location>
</feature>
<feature type="region of interest" description="Disordered" evidence="2">
    <location>
        <begin position="699"/>
        <end position="718"/>
    </location>
</feature>
<evidence type="ECO:0000313" key="4">
    <source>
        <dbReference type="Proteomes" id="UP000249061"/>
    </source>
</evidence>
<evidence type="ECO:0000256" key="2">
    <source>
        <dbReference type="SAM" id="MobiDB-lite"/>
    </source>
</evidence>
<feature type="region of interest" description="Disordered" evidence="2">
    <location>
        <begin position="592"/>
        <end position="616"/>
    </location>
</feature>
<name>A0A2W5T1J5_9BACT</name>
<dbReference type="Pfam" id="PF14559">
    <property type="entry name" value="TPR_19"/>
    <property type="match status" value="1"/>
</dbReference>
<dbReference type="Proteomes" id="UP000249061">
    <property type="component" value="Unassembled WGS sequence"/>
</dbReference>
<dbReference type="PROSITE" id="PS50005">
    <property type="entry name" value="TPR"/>
    <property type="match status" value="2"/>
</dbReference>
<dbReference type="EMBL" id="QFQP01000042">
    <property type="protein sequence ID" value="PZR05796.1"/>
    <property type="molecule type" value="Genomic_DNA"/>
</dbReference>
<protein>
    <submittedName>
        <fullName evidence="3">Uncharacterized protein</fullName>
    </submittedName>
</protein>
<dbReference type="AlphaFoldDB" id="A0A2W5T1J5"/>
<comment type="caution">
    <text evidence="3">The sequence shown here is derived from an EMBL/GenBank/DDBJ whole genome shotgun (WGS) entry which is preliminary data.</text>
</comment>
<reference evidence="3 4" key="1">
    <citation type="submission" date="2017-08" db="EMBL/GenBank/DDBJ databases">
        <title>Infants hospitalized years apart are colonized by the same room-sourced microbial strains.</title>
        <authorList>
            <person name="Brooks B."/>
            <person name="Olm M.R."/>
            <person name="Firek B.A."/>
            <person name="Baker R."/>
            <person name="Thomas B.C."/>
            <person name="Morowitz M.J."/>
            <person name="Banfield J.F."/>
        </authorList>
    </citation>
    <scope>NUCLEOTIDE SEQUENCE [LARGE SCALE GENOMIC DNA]</scope>
    <source>
        <strain evidence="3">S2_003_000_R2_14</strain>
    </source>
</reference>
<dbReference type="InterPro" id="IPR011990">
    <property type="entry name" value="TPR-like_helical_dom_sf"/>
</dbReference>
<dbReference type="PANTHER" id="PTHR12558">
    <property type="entry name" value="CELL DIVISION CYCLE 16,23,27"/>
    <property type="match status" value="1"/>
</dbReference>
<dbReference type="Pfam" id="PF13432">
    <property type="entry name" value="TPR_16"/>
    <property type="match status" value="1"/>
</dbReference>
<dbReference type="SMART" id="SM00028">
    <property type="entry name" value="TPR"/>
    <property type="match status" value="3"/>
</dbReference>
<dbReference type="SUPFAM" id="SSF51219">
    <property type="entry name" value="TRAP-like"/>
    <property type="match status" value="1"/>
</dbReference>
<dbReference type="InterPro" id="IPR019734">
    <property type="entry name" value="TPR_rpt"/>
</dbReference>
<feature type="compositionally biased region" description="Polar residues" evidence="2">
    <location>
        <begin position="709"/>
        <end position="718"/>
    </location>
</feature>
<feature type="region of interest" description="Disordered" evidence="2">
    <location>
        <begin position="442"/>
        <end position="470"/>
    </location>
</feature>